<dbReference type="STRING" id="99656.SAMN05421659_10763"/>
<reference evidence="4 5" key="1">
    <citation type="submission" date="2016-10" db="EMBL/GenBank/DDBJ databases">
        <authorList>
            <person name="de Groot N.N."/>
        </authorList>
    </citation>
    <scope>NUCLEOTIDE SEQUENCE [LARGE SCALE GENOMIC DNA]</scope>
    <source>
        <strain evidence="4 5">DSM 9179</strain>
    </source>
</reference>
<dbReference type="EMBL" id="FOJI01000007">
    <property type="protein sequence ID" value="SEW22914.1"/>
    <property type="molecule type" value="Genomic_DNA"/>
</dbReference>
<protein>
    <submittedName>
        <fullName evidence="4">NADH-FMN oxidoreductase RutF, flavin reductase (DIM6/NTAB) family</fullName>
    </submittedName>
</protein>
<dbReference type="Pfam" id="PF21349">
    <property type="entry name" value="RUBY_RBDX"/>
    <property type="match status" value="1"/>
</dbReference>
<dbReference type="PANTHER" id="PTHR30466">
    <property type="entry name" value="FLAVIN REDUCTASE"/>
    <property type="match status" value="1"/>
</dbReference>
<dbReference type="Gene3D" id="2.20.28.10">
    <property type="match status" value="1"/>
</dbReference>
<keyword evidence="2" id="KW-0560">Oxidoreductase</keyword>
<dbReference type="InterPro" id="IPR012349">
    <property type="entry name" value="Split_barrel_FMN-bd"/>
</dbReference>
<proteinExistence type="predicted"/>
<dbReference type="Pfam" id="PF01613">
    <property type="entry name" value="Flavin_Reduct"/>
    <property type="match status" value="1"/>
</dbReference>
<dbReference type="Gene3D" id="2.30.110.10">
    <property type="entry name" value="Electron Transport, Fmn-binding Protein, Chain A"/>
    <property type="match status" value="1"/>
</dbReference>
<dbReference type="GO" id="GO:0042602">
    <property type="term" value="F:riboflavin reductase (NADPH) activity"/>
    <property type="evidence" value="ECO:0007669"/>
    <property type="project" value="TreeGrafter"/>
</dbReference>
<dbReference type="GO" id="GO:0010181">
    <property type="term" value="F:FMN binding"/>
    <property type="evidence" value="ECO:0007669"/>
    <property type="project" value="InterPro"/>
</dbReference>
<evidence type="ECO:0000256" key="1">
    <source>
        <dbReference type="ARBA" id="ARBA00001965"/>
    </source>
</evidence>
<gene>
    <name evidence="4" type="ORF">SAMN05421659_10763</name>
</gene>
<evidence type="ECO:0000259" key="3">
    <source>
        <dbReference type="PROSITE" id="PS50903"/>
    </source>
</evidence>
<dbReference type="PROSITE" id="PS50903">
    <property type="entry name" value="RUBREDOXIN_LIKE"/>
    <property type="match status" value="1"/>
</dbReference>
<dbReference type="InterPro" id="IPR002563">
    <property type="entry name" value="Flavin_Rdtase-like_dom"/>
</dbReference>
<dbReference type="InterPro" id="IPR048574">
    <property type="entry name" value="RUBY_RBDX"/>
</dbReference>
<dbReference type="SMART" id="SM00903">
    <property type="entry name" value="Flavin_Reduct"/>
    <property type="match status" value="1"/>
</dbReference>
<dbReference type="RefSeq" id="WP_092453614.1">
    <property type="nucleotide sequence ID" value="NZ_FOJI01000007.1"/>
</dbReference>
<dbReference type="AlphaFoldDB" id="A0A1I0Q7H5"/>
<name>A0A1I0Q7H5_9FIRM</name>
<dbReference type="InterPro" id="IPR050268">
    <property type="entry name" value="NADH-dep_flavin_reductase"/>
</dbReference>
<dbReference type="OrthoDB" id="9799749at2"/>
<dbReference type="GO" id="GO:0005506">
    <property type="term" value="F:iron ion binding"/>
    <property type="evidence" value="ECO:0007669"/>
    <property type="project" value="InterPro"/>
</dbReference>
<sequence length="240" mass="26540">MNENAFYNLSYGVYIIATWDGDRPTGCIANSVMQITAYPAAFAISISHDNYTNQCIEKSGGFVISVLGEKAEPSMIGTFGFQTGKDVNKFDSVDYDVRGDMPIVKASCAYIICKVISKMETDTHTVFIGQAVDADNLIEDEVMTYAYYHKVIKGKSPKNAPTYRADAKAAEAEIKENVVKEDVVKEDVVKDAIIEAAKVEKYVCSICGYEYTGDVPFEELPADYTCPICRQPKTVFNKQS</sequence>
<keyword evidence="5" id="KW-1185">Reference proteome</keyword>
<dbReference type="SUPFAM" id="SSF57802">
    <property type="entry name" value="Rubredoxin-like"/>
    <property type="match status" value="1"/>
</dbReference>
<dbReference type="Proteomes" id="UP000199701">
    <property type="component" value="Unassembled WGS sequence"/>
</dbReference>
<dbReference type="InterPro" id="IPR024934">
    <property type="entry name" value="Rubredoxin-like_dom"/>
</dbReference>
<dbReference type="PANTHER" id="PTHR30466:SF1">
    <property type="entry name" value="FMN REDUCTASE (NADH) RUTF"/>
    <property type="match status" value="1"/>
</dbReference>
<organism evidence="4 5">
    <name type="scientific">[Clostridium] fimetarium</name>
    <dbReference type="NCBI Taxonomy" id="99656"/>
    <lineage>
        <taxon>Bacteria</taxon>
        <taxon>Bacillati</taxon>
        <taxon>Bacillota</taxon>
        <taxon>Clostridia</taxon>
        <taxon>Lachnospirales</taxon>
        <taxon>Lachnospiraceae</taxon>
    </lineage>
</organism>
<evidence type="ECO:0000256" key="2">
    <source>
        <dbReference type="ARBA" id="ARBA00023002"/>
    </source>
</evidence>
<accession>A0A1I0Q7H5</accession>
<evidence type="ECO:0000313" key="5">
    <source>
        <dbReference type="Proteomes" id="UP000199701"/>
    </source>
</evidence>
<evidence type="ECO:0000313" key="4">
    <source>
        <dbReference type="EMBL" id="SEW22914.1"/>
    </source>
</evidence>
<feature type="domain" description="Rubredoxin-like" evidence="3">
    <location>
        <begin position="199"/>
        <end position="239"/>
    </location>
</feature>
<dbReference type="SUPFAM" id="SSF50475">
    <property type="entry name" value="FMN-binding split barrel"/>
    <property type="match status" value="1"/>
</dbReference>
<comment type="cofactor">
    <cofactor evidence="1">
        <name>Fe(3+)</name>
        <dbReference type="ChEBI" id="CHEBI:29034"/>
    </cofactor>
</comment>